<evidence type="ECO:0000256" key="1">
    <source>
        <dbReference type="SAM" id="Phobius"/>
    </source>
</evidence>
<keyword evidence="1" id="KW-0812">Transmembrane</keyword>
<keyword evidence="1" id="KW-1133">Transmembrane helix</keyword>
<dbReference type="AlphaFoldDB" id="A0A381T794"/>
<gene>
    <name evidence="2" type="ORF">METZ01_LOCUS64312</name>
</gene>
<sequence length="211" mass="24073">MRRVWSWKNRLVPSLLLLLTLPVILYVLVGLSLNNIMMNSLSGMPFELWVIPGFIFIISSMGLFPLIYRDFFDLRVHRKVLVHVALAPYRKRIVICGYLIVSGIEAIILGVISIGIFSAISSFPLSVIQTFFMIVCLSLYLLLLGNFLISMGLLINTVTTFSMITFITFIFILFGNGFIIEFGFFPTVINVFLKWQPISIPFQVFQLFINT</sequence>
<feature type="transmembrane region" description="Helical" evidence="1">
    <location>
        <begin position="12"/>
        <end position="29"/>
    </location>
</feature>
<accession>A0A381T794</accession>
<proteinExistence type="predicted"/>
<organism evidence="2">
    <name type="scientific">marine metagenome</name>
    <dbReference type="NCBI Taxonomy" id="408172"/>
    <lineage>
        <taxon>unclassified sequences</taxon>
        <taxon>metagenomes</taxon>
        <taxon>ecological metagenomes</taxon>
    </lineage>
</organism>
<reference evidence="2" key="1">
    <citation type="submission" date="2018-05" db="EMBL/GenBank/DDBJ databases">
        <authorList>
            <person name="Lanie J.A."/>
            <person name="Ng W.-L."/>
            <person name="Kazmierczak K.M."/>
            <person name="Andrzejewski T.M."/>
            <person name="Davidsen T.M."/>
            <person name="Wayne K.J."/>
            <person name="Tettelin H."/>
            <person name="Glass J.I."/>
            <person name="Rusch D."/>
            <person name="Podicherti R."/>
            <person name="Tsui H.-C.T."/>
            <person name="Winkler M.E."/>
        </authorList>
    </citation>
    <scope>NUCLEOTIDE SEQUENCE</scope>
</reference>
<feature type="transmembrane region" description="Helical" evidence="1">
    <location>
        <begin position="93"/>
        <end position="120"/>
    </location>
</feature>
<evidence type="ECO:0000313" key="2">
    <source>
        <dbReference type="EMBL" id="SVA11458.1"/>
    </source>
</evidence>
<feature type="transmembrane region" description="Helical" evidence="1">
    <location>
        <begin position="161"/>
        <end position="185"/>
    </location>
</feature>
<keyword evidence="1" id="KW-0472">Membrane</keyword>
<feature type="transmembrane region" description="Helical" evidence="1">
    <location>
        <begin position="126"/>
        <end position="149"/>
    </location>
</feature>
<name>A0A381T794_9ZZZZ</name>
<feature type="transmembrane region" description="Helical" evidence="1">
    <location>
        <begin position="49"/>
        <end position="72"/>
    </location>
</feature>
<dbReference type="EMBL" id="UINC01004059">
    <property type="protein sequence ID" value="SVA11458.1"/>
    <property type="molecule type" value="Genomic_DNA"/>
</dbReference>
<evidence type="ECO:0008006" key="3">
    <source>
        <dbReference type="Google" id="ProtNLM"/>
    </source>
</evidence>
<feature type="non-terminal residue" evidence="2">
    <location>
        <position position="211"/>
    </location>
</feature>
<protein>
    <recommendedName>
        <fullName evidence="3">ABC-2 type transporter domain-containing protein</fullName>
    </recommendedName>
</protein>